<name>A0AAD5R226_PARTN</name>
<dbReference type="AlphaFoldDB" id="A0AAD5R226"/>
<organism evidence="1 2">
    <name type="scientific">Parelaphostrongylus tenuis</name>
    <name type="common">Meningeal worm</name>
    <dbReference type="NCBI Taxonomy" id="148309"/>
    <lineage>
        <taxon>Eukaryota</taxon>
        <taxon>Metazoa</taxon>
        <taxon>Ecdysozoa</taxon>
        <taxon>Nematoda</taxon>
        <taxon>Chromadorea</taxon>
        <taxon>Rhabditida</taxon>
        <taxon>Rhabditina</taxon>
        <taxon>Rhabditomorpha</taxon>
        <taxon>Strongyloidea</taxon>
        <taxon>Metastrongylidae</taxon>
        <taxon>Parelaphostrongylus</taxon>
    </lineage>
</organism>
<dbReference type="EMBL" id="JAHQIW010006100">
    <property type="protein sequence ID" value="KAJ1368160.1"/>
    <property type="molecule type" value="Genomic_DNA"/>
</dbReference>
<evidence type="ECO:0000313" key="1">
    <source>
        <dbReference type="EMBL" id="KAJ1368160.1"/>
    </source>
</evidence>
<sequence>MYPINGAPQWGSVYFDQRLNVEGTFIRNGRIMNLTNPSMTKEAVRLLQYVGTPESNNFKFVWVLARNLDAATAISLKMKSNICSPRLAPAVFQDDGYEFLGEADIDNRTMQYVFQGHVYTVAKSDFLGKVYVLTKQRCSCSCAGGPVQQ</sequence>
<proteinExistence type="predicted"/>
<dbReference type="SUPFAM" id="SSF141739">
    <property type="entry name" value="MFPT repeat-like"/>
    <property type="match status" value="1"/>
</dbReference>
<keyword evidence="2" id="KW-1185">Reference proteome</keyword>
<accession>A0AAD5R226</accession>
<reference evidence="1" key="1">
    <citation type="submission" date="2021-06" db="EMBL/GenBank/DDBJ databases">
        <title>Parelaphostrongylus tenuis whole genome reference sequence.</title>
        <authorList>
            <person name="Garwood T.J."/>
            <person name="Larsen P.A."/>
            <person name="Fountain-Jones N.M."/>
            <person name="Garbe J.R."/>
            <person name="Macchietto M.G."/>
            <person name="Kania S.A."/>
            <person name="Gerhold R.W."/>
            <person name="Richards J.E."/>
            <person name="Wolf T.M."/>
        </authorList>
    </citation>
    <scope>NUCLEOTIDE SEQUENCE</scope>
    <source>
        <strain evidence="1">MNPRO001-30</strain>
        <tissue evidence="1">Meninges</tissue>
    </source>
</reference>
<protein>
    <submittedName>
        <fullName evidence="1">Uncharacterized protein</fullName>
    </submittedName>
</protein>
<dbReference type="InterPro" id="IPR021010">
    <property type="entry name" value="Cytosolic_motility_protein"/>
</dbReference>
<comment type="caution">
    <text evidence="1">The sequence shown here is derived from an EMBL/GenBank/DDBJ whole genome shotgun (WGS) entry which is preliminary data.</text>
</comment>
<evidence type="ECO:0000313" key="2">
    <source>
        <dbReference type="Proteomes" id="UP001196413"/>
    </source>
</evidence>
<dbReference type="Proteomes" id="UP001196413">
    <property type="component" value="Unassembled WGS sequence"/>
</dbReference>
<gene>
    <name evidence="1" type="ORF">KIN20_029233</name>
</gene>
<dbReference type="Pfam" id="PF12150">
    <property type="entry name" value="MFP2b"/>
    <property type="match status" value="1"/>
</dbReference>